<keyword evidence="3" id="KW-0072">Autophagy</keyword>
<protein>
    <recommendedName>
        <fullName evidence="2">Autophagy-related protein 101</fullName>
    </recommendedName>
</protein>
<dbReference type="GO" id="GO:0000407">
    <property type="term" value="C:phagophore assembly site"/>
    <property type="evidence" value="ECO:0007669"/>
    <property type="project" value="TreeGrafter"/>
</dbReference>
<dbReference type="PANTHER" id="PTHR13292:SF0">
    <property type="entry name" value="AUTOPHAGY-RELATED PROTEIN 101"/>
    <property type="match status" value="1"/>
</dbReference>
<dbReference type="GO" id="GO:0000045">
    <property type="term" value="P:autophagosome assembly"/>
    <property type="evidence" value="ECO:0007669"/>
    <property type="project" value="TreeGrafter"/>
</dbReference>
<dbReference type="PANTHER" id="PTHR13292">
    <property type="entry name" value="AUTOPHAGY-RELATED PROTEIN 101"/>
    <property type="match status" value="1"/>
</dbReference>
<evidence type="ECO:0000256" key="1">
    <source>
        <dbReference type="ARBA" id="ARBA00007130"/>
    </source>
</evidence>
<reference evidence="4" key="1">
    <citation type="submission" date="2021-01" db="EMBL/GenBank/DDBJ databases">
        <authorList>
            <person name="Corre E."/>
            <person name="Pelletier E."/>
            <person name="Niang G."/>
            <person name="Scheremetjew M."/>
            <person name="Finn R."/>
            <person name="Kale V."/>
            <person name="Holt S."/>
            <person name="Cochrane G."/>
            <person name="Meng A."/>
            <person name="Brown T."/>
            <person name="Cohen L."/>
        </authorList>
    </citation>
    <scope>NUCLEOTIDE SEQUENCE</scope>
    <source>
        <strain evidence="4">CCMP2078</strain>
    </source>
</reference>
<evidence type="ECO:0000313" key="4">
    <source>
        <dbReference type="EMBL" id="CAD8262360.1"/>
    </source>
</evidence>
<dbReference type="AlphaFoldDB" id="A0A7R9UCW6"/>
<dbReference type="Pfam" id="PF07855">
    <property type="entry name" value="ATG101"/>
    <property type="match status" value="1"/>
</dbReference>
<dbReference type="EMBL" id="HBEA01015555">
    <property type="protein sequence ID" value="CAD8262360.1"/>
    <property type="molecule type" value="Transcribed_RNA"/>
</dbReference>
<evidence type="ECO:0000256" key="2">
    <source>
        <dbReference type="ARBA" id="ARBA00018874"/>
    </source>
</evidence>
<sequence>MNITEHILDEVEVEQWQMKEMLSAILHTILFLRAPGPSRPTEVAMERFDKSYVTCGAEDISRAVEESIDGLCEGLSEEPTGALEPAGPELWKGCMVLSFFEKRSIPQLFGLVNNEEKVVWEQWRIPVLISTTPRPMGDDTASVIERQRQAQQAEAMLQARMMQIFEFANGHFDHLPPVAYEFEISFGRKSPGEKREAVYARIMQAPPLINLS</sequence>
<dbReference type="GO" id="GO:1990316">
    <property type="term" value="C:Atg1/ULK1 kinase complex"/>
    <property type="evidence" value="ECO:0007669"/>
    <property type="project" value="TreeGrafter"/>
</dbReference>
<comment type="similarity">
    <text evidence="1">Belongs to the ATG101 family.</text>
</comment>
<name>A0A7R9UCW6_9STRA</name>
<dbReference type="GO" id="GO:0019901">
    <property type="term" value="F:protein kinase binding"/>
    <property type="evidence" value="ECO:0007669"/>
    <property type="project" value="TreeGrafter"/>
</dbReference>
<gene>
    <name evidence="4" type="ORF">PPYR1160_LOCUS11862</name>
</gene>
<evidence type="ECO:0000256" key="3">
    <source>
        <dbReference type="ARBA" id="ARBA00023006"/>
    </source>
</evidence>
<dbReference type="InterPro" id="IPR012445">
    <property type="entry name" value="ATG101"/>
</dbReference>
<organism evidence="4">
    <name type="scientific">Pinguiococcus pyrenoidosus</name>
    <dbReference type="NCBI Taxonomy" id="172671"/>
    <lineage>
        <taxon>Eukaryota</taxon>
        <taxon>Sar</taxon>
        <taxon>Stramenopiles</taxon>
        <taxon>Ochrophyta</taxon>
        <taxon>Pinguiophyceae</taxon>
        <taxon>Pinguiochrysidales</taxon>
        <taxon>Pinguiochrysidaceae</taxon>
        <taxon>Pinguiococcus</taxon>
    </lineage>
</organism>
<proteinExistence type="inferred from homology"/>
<accession>A0A7R9UCW6</accession>